<proteinExistence type="predicted"/>
<dbReference type="Gene3D" id="3.30.420.10">
    <property type="entry name" value="Ribonuclease H-like superfamily/Ribonuclease H"/>
    <property type="match status" value="1"/>
</dbReference>
<comment type="caution">
    <text evidence="1">The sequence shown here is derived from an EMBL/GenBank/DDBJ whole genome shotgun (WGS) entry which is preliminary data.</text>
</comment>
<keyword evidence="2" id="KW-1185">Reference proteome</keyword>
<dbReference type="EMBL" id="JALBUT010000004">
    <property type="protein sequence ID" value="MDX8415498.1"/>
    <property type="molecule type" value="Genomic_DNA"/>
</dbReference>
<dbReference type="SUPFAM" id="SSF53098">
    <property type="entry name" value="Ribonuclease H-like"/>
    <property type="match status" value="1"/>
</dbReference>
<accession>A0ABU4WIA6</accession>
<reference evidence="1 2" key="1">
    <citation type="submission" date="2022-03" db="EMBL/GenBank/DDBJ databases">
        <title>Novel taxa within the pig intestine.</title>
        <authorList>
            <person name="Wylensek D."/>
            <person name="Bishof K."/>
            <person name="Afrizal A."/>
            <person name="Clavel T."/>
        </authorList>
    </citation>
    <scope>NUCLEOTIDE SEQUENCE [LARGE SCALE GENOMIC DNA]</scope>
    <source>
        <strain evidence="1 2">CLA-KB-P66</strain>
    </source>
</reference>
<protein>
    <recommendedName>
        <fullName evidence="3">3'-5' exonuclease</fullName>
    </recommendedName>
</protein>
<dbReference type="InterPro" id="IPR036397">
    <property type="entry name" value="RNaseH_sf"/>
</dbReference>
<organism evidence="1 2">
    <name type="scientific">Intestinicryptomonas porci</name>
    <dbReference type="NCBI Taxonomy" id="2926320"/>
    <lineage>
        <taxon>Bacteria</taxon>
        <taxon>Pseudomonadati</taxon>
        <taxon>Verrucomicrobiota</taxon>
        <taxon>Opitutia</taxon>
        <taxon>Opitutales</taxon>
        <taxon>Intestinicryptomonaceae</taxon>
        <taxon>Intestinicryptomonas</taxon>
    </lineage>
</organism>
<dbReference type="Proteomes" id="UP001275932">
    <property type="component" value="Unassembled WGS sequence"/>
</dbReference>
<dbReference type="RefSeq" id="WP_370396946.1">
    <property type="nucleotide sequence ID" value="NZ_JALBUT010000004.1"/>
</dbReference>
<evidence type="ECO:0000313" key="2">
    <source>
        <dbReference type="Proteomes" id="UP001275932"/>
    </source>
</evidence>
<evidence type="ECO:0008006" key="3">
    <source>
        <dbReference type="Google" id="ProtNLM"/>
    </source>
</evidence>
<evidence type="ECO:0000313" key="1">
    <source>
        <dbReference type="EMBL" id="MDX8415498.1"/>
    </source>
</evidence>
<dbReference type="InterPro" id="IPR012337">
    <property type="entry name" value="RNaseH-like_sf"/>
</dbReference>
<sequence length="208" mass="23218">MKNEIPIYAIDFEGSKAIGIVEFGVAGILNGDIFFSDTKICAPKKSIDLKTRKITGITDSLAGQNPPFEAHCEMFSSLRQNGIFAAHNFHTEDSLLRHYIPSAGRVKNFFTGKDTLSWSPWIDSRIVSRQIFSVESEKLSDVVSELGLQDELDFYAEKICPATRKKWHCALYDALASALIIKLAIREVTNLNALAEALKIETRESSLF</sequence>
<name>A0ABU4WIA6_9BACT</name>
<gene>
    <name evidence="1" type="ORF">MOX91_04790</name>
</gene>